<dbReference type="STRING" id="84029.CROST_41940"/>
<dbReference type="RefSeq" id="WP_077835367.1">
    <property type="nucleotide sequence ID" value="NZ_CP096983.1"/>
</dbReference>
<reference evidence="1 2" key="1">
    <citation type="submission" date="2022-04" db="EMBL/GenBank/DDBJ databases">
        <title>Genome sequence of C. roseum typestrain.</title>
        <authorList>
            <person name="Poehlein A."/>
            <person name="Schoch T."/>
            <person name="Duerre P."/>
            <person name="Daniel R."/>
        </authorList>
    </citation>
    <scope>NUCLEOTIDE SEQUENCE [LARGE SCALE GENOMIC DNA]</scope>
    <source>
        <strain evidence="1 2">DSM 7320</strain>
    </source>
</reference>
<name>A0A1S8LRF6_9CLOT</name>
<organism evidence="1 2">
    <name type="scientific">Clostridium felsineum</name>
    <dbReference type="NCBI Taxonomy" id="36839"/>
    <lineage>
        <taxon>Bacteria</taxon>
        <taxon>Bacillati</taxon>
        <taxon>Bacillota</taxon>
        <taxon>Clostridia</taxon>
        <taxon>Eubacteriales</taxon>
        <taxon>Clostridiaceae</taxon>
        <taxon>Clostridium</taxon>
    </lineage>
</organism>
<dbReference type="Proteomes" id="UP000190951">
    <property type="component" value="Chromosome"/>
</dbReference>
<accession>A0A1S8LRF6</accession>
<gene>
    <name evidence="1" type="ORF">CROST_017190</name>
</gene>
<dbReference type="AlphaFoldDB" id="A0A1S8LRF6"/>
<dbReference type="EMBL" id="CP096983">
    <property type="protein sequence ID" value="URZ11003.1"/>
    <property type="molecule type" value="Genomic_DNA"/>
</dbReference>
<evidence type="ECO:0000313" key="1">
    <source>
        <dbReference type="EMBL" id="URZ11003.1"/>
    </source>
</evidence>
<proteinExistence type="predicted"/>
<sequence>MKNIIENIKRHLGYIFKGNKMEEEMQNIQRCNQEFIDLYKKSEEKNKELENKIEEIKKRSEEEKKEHEAAQEKIINENVDLRYFINEVLPEILKNNNFMDKNTAYSTFLKVVKRGSFEEKKKKQSKIVLVK</sequence>
<evidence type="ECO:0000313" key="2">
    <source>
        <dbReference type="Proteomes" id="UP000190951"/>
    </source>
</evidence>
<keyword evidence="2" id="KW-1185">Reference proteome</keyword>
<protein>
    <submittedName>
        <fullName evidence="1">Uncharacterized protein</fullName>
    </submittedName>
</protein>
<dbReference type="KEGG" id="crw:CROST_017190"/>